<gene>
    <name evidence="4" type="ORF">EZS28_002824</name>
</gene>
<dbReference type="PANTHER" id="PTHR10774:SF190">
    <property type="entry name" value="C2 CALCIUM_LIPID-BINDING ENDONUCLEASE_EXONUCLEASE_PHOSPHATASE-RELATED"/>
    <property type="match status" value="1"/>
</dbReference>
<keyword evidence="1" id="KW-0175">Coiled coil</keyword>
<feature type="coiled-coil region" evidence="1">
    <location>
        <begin position="155"/>
        <end position="232"/>
    </location>
</feature>
<accession>A0A5J4X355</accession>
<feature type="domain" description="C2" evidence="3">
    <location>
        <begin position="220"/>
        <end position="341"/>
    </location>
</feature>
<dbReference type="CDD" id="cd00030">
    <property type="entry name" value="C2"/>
    <property type="match status" value="3"/>
</dbReference>
<evidence type="ECO:0000313" key="4">
    <source>
        <dbReference type="EMBL" id="KAA6401648.1"/>
    </source>
</evidence>
<dbReference type="Gene3D" id="2.60.40.150">
    <property type="entry name" value="C2 domain"/>
    <property type="match status" value="4"/>
</dbReference>
<dbReference type="OrthoDB" id="67700at2759"/>
<evidence type="ECO:0000256" key="1">
    <source>
        <dbReference type="SAM" id="Coils"/>
    </source>
</evidence>
<dbReference type="PANTHER" id="PTHR10774">
    <property type="entry name" value="EXTENDED SYNAPTOTAGMIN-RELATED"/>
    <property type="match status" value="1"/>
</dbReference>
<dbReference type="InterPro" id="IPR000008">
    <property type="entry name" value="C2_dom"/>
</dbReference>
<dbReference type="AlphaFoldDB" id="A0A5J4X355"/>
<dbReference type="SMART" id="SM00239">
    <property type="entry name" value="C2"/>
    <property type="match status" value="4"/>
</dbReference>
<feature type="domain" description="C2" evidence="3">
    <location>
        <begin position="439"/>
        <end position="560"/>
    </location>
</feature>
<feature type="region of interest" description="Disordered" evidence="2">
    <location>
        <begin position="382"/>
        <end position="407"/>
    </location>
</feature>
<feature type="region of interest" description="Disordered" evidence="2">
    <location>
        <begin position="116"/>
        <end position="135"/>
    </location>
</feature>
<dbReference type="GO" id="GO:0008289">
    <property type="term" value="F:lipid binding"/>
    <property type="evidence" value="ECO:0007669"/>
    <property type="project" value="InterPro"/>
</dbReference>
<evidence type="ECO:0000259" key="3">
    <source>
        <dbReference type="PROSITE" id="PS50004"/>
    </source>
</evidence>
<feature type="domain" description="C2" evidence="3">
    <location>
        <begin position="619"/>
        <end position="748"/>
    </location>
</feature>
<dbReference type="Proteomes" id="UP000324800">
    <property type="component" value="Unassembled WGS sequence"/>
</dbReference>
<feature type="compositionally biased region" description="Basic and acidic residues" evidence="2">
    <location>
        <begin position="384"/>
        <end position="407"/>
    </location>
</feature>
<proteinExistence type="predicted"/>
<feature type="domain" description="C2" evidence="3">
    <location>
        <begin position="1"/>
        <end position="116"/>
    </location>
</feature>
<reference evidence="4 5" key="1">
    <citation type="submission" date="2019-03" db="EMBL/GenBank/DDBJ databases">
        <title>Single cell metagenomics reveals metabolic interactions within the superorganism composed of flagellate Streblomastix strix and complex community of Bacteroidetes bacteria on its surface.</title>
        <authorList>
            <person name="Treitli S.C."/>
            <person name="Kolisko M."/>
            <person name="Husnik F."/>
            <person name="Keeling P."/>
            <person name="Hampl V."/>
        </authorList>
    </citation>
    <scope>NUCLEOTIDE SEQUENCE [LARGE SCALE GENOMIC DNA]</scope>
    <source>
        <strain evidence="4">ST1C</strain>
    </source>
</reference>
<dbReference type="EMBL" id="SNRW01000355">
    <property type="protein sequence ID" value="KAA6401648.1"/>
    <property type="molecule type" value="Genomic_DNA"/>
</dbReference>
<comment type="caution">
    <text evidence="4">The sequence shown here is derived from an EMBL/GenBank/DDBJ whole genome shotgun (WGS) entry which is preliminary data.</text>
</comment>
<protein>
    <recommendedName>
        <fullName evidence="3">C2 domain-containing protein</fullName>
    </recommendedName>
</protein>
<dbReference type="SUPFAM" id="SSF49562">
    <property type="entry name" value="C2 domain (Calcium/lipid-binding domain, CaLB)"/>
    <property type="match status" value="4"/>
</dbReference>
<dbReference type="PROSITE" id="PS50004">
    <property type="entry name" value="C2"/>
    <property type="match status" value="4"/>
</dbReference>
<evidence type="ECO:0000256" key="2">
    <source>
        <dbReference type="SAM" id="MobiDB-lite"/>
    </source>
</evidence>
<dbReference type="InterPro" id="IPR035892">
    <property type="entry name" value="C2_domain_sf"/>
</dbReference>
<dbReference type="Pfam" id="PF00168">
    <property type="entry name" value="C2"/>
    <property type="match status" value="4"/>
</dbReference>
<dbReference type="GO" id="GO:0005783">
    <property type="term" value="C:endoplasmic reticulum"/>
    <property type="evidence" value="ECO:0007669"/>
    <property type="project" value="TreeGrafter"/>
</dbReference>
<dbReference type="InterPro" id="IPR045050">
    <property type="entry name" value="Synaptotagmin_plant"/>
</dbReference>
<sequence>MIKKDPPSYKKGVVKISDIGVRNMPELFNGNKLYPYIDLSIETSGKQTTRARNTINYDYTNERFEIIYDPAKIKENKDLTVELWSYDRSGKNTLLGVAKVDLLTAYKKQIKCELTVEPRTDPRPRRNAPPPPAPIKIDGKVVFSLIYAIPDEEEILERELELKTNREQKEKLEKAEQEKVRLQKLRQLQEEENYKKQKKEIQEKLDRERKEKEEAQRKLEEAERKKKAEEDAKYVKGYVKFSNLGVVDLPKMDVSGKADPYILLRLGQFEKQTSVAFGQTTHDFENEAYELLYDPVLMKGKREVGLEVWDYDREGLDDQIGNVQVNILPVFNKLTHLELFVQPKNVSKDETKPKIDASKPEADCGLGKIVVNMIYITEAQFNQEKQEEERRKQKEEEERLRKEEAERKAEEERLKKIALNKKLQEEEEKRKKEEEEKKRLEEERLKEEEEKAKYVRGVVKFSHIAVRDLPKTDIIGSADPFVLIRMGEDEKQTSVAHNTVNYDYQDEQYEFIYEPTKMNGSGKVHFEVYDYDYIGNNDLIGTAIVDILPALDQPVFVELFLQPKEQKKGGLIDEENVHKLLNLQQNKGIGKVTFQMVYAPKDTKLKVIRRDEMKSARSQRDQLSVRGAYQKKQDKDFVKGIVKIKLNTLRDLPEYVIEEKKDVFVLMMLGQNDKKSRVARAENEIIINQEFVLEFDPEKVAEKDLFVEVWVRKEGTDGDELQGGEFIAGVALEFLDFLQNPQNLDLQLISDTDAEPDEFSGEVSLNIVYLPENPLLYQ</sequence>
<feature type="region of interest" description="Disordered" evidence="2">
    <location>
        <begin position="425"/>
        <end position="446"/>
    </location>
</feature>
<name>A0A5J4X355_9EUKA</name>
<evidence type="ECO:0000313" key="5">
    <source>
        <dbReference type="Proteomes" id="UP000324800"/>
    </source>
</evidence>
<organism evidence="4 5">
    <name type="scientific">Streblomastix strix</name>
    <dbReference type="NCBI Taxonomy" id="222440"/>
    <lineage>
        <taxon>Eukaryota</taxon>
        <taxon>Metamonada</taxon>
        <taxon>Preaxostyla</taxon>
        <taxon>Oxymonadida</taxon>
        <taxon>Streblomastigidae</taxon>
        <taxon>Streblomastix</taxon>
    </lineage>
</organism>